<dbReference type="InterPro" id="IPR001387">
    <property type="entry name" value="Cro/C1-type_HTH"/>
</dbReference>
<dbReference type="Gene3D" id="1.10.260.40">
    <property type="entry name" value="lambda repressor-like DNA-binding domains"/>
    <property type="match status" value="1"/>
</dbReference>
<keyword evidence="3" id="KW-1185">Reference proteome</keyword>
<dbReference type="PROSITE" id="PS50943">
    <property type="entry name" value="HTH_CROC1"/>
    <property type="match status" value="1"/>
</dbReference>
<protein>
    <submittedName>
        <fullName evidence="2">Helix-turn-helix protein</fullName>
    </submittedName>
</protein>
<dbReference type="Proteomes" id="UP000007590">
    <property type="component" value="Chromosome"/>
</dbReference>
<name>H8KVD3_SOLCM</name>
<dbReference type="SUPFAM" id="SSF47413">
    <property type="entry name" value="lambda repressor-like DNA-binding domains"/>
    <property type="match status" value="1"/>
</dbReference>
<dbReference type="HOGENOM" id="CLU_104987_0_0_10"/>
<feature type="domain" description="HTH cro/C1-type" evidence="1">
    <location>
        <begin position="48"/>
        <end position="103"/>
    </location>
</feature>
<accession>H8KVD3</accession>
<dbReference type="EMBL" id="CP003349">
    <property type="protein sequence ID" value="AFD06313.1"/>
    <property type="molecule type" value="Genomic_DNA"/>
</dbReference>
<dbReference type="AlphaFoldDB" id="H8KVD3"/>
<dbReference type="RefSeq" id="WP_014679540.1">
    <property type="nucleotide sequence ID" value="NC_017770.1"/>
</dbReference>
<reference evidence="2" key="1">
    <citation type="submission" date="2012-02" db="EMBL/GenBank/DDBJ databases">
        <title>The complete genome of Solitalea canadensis DSM 3403.</title>
        <authorList>
            <consortium name="US DOE Joint Genome Institute (JGI-PGF)"/>
            <person name="Lucas S."/>
            <person name="Copeland A."/>
            <person name="Lapidus A."/>
            <person name="Glavina del Rio T."/>
            <person name="Dalin E."/>
            <person name="Tice H."/>
            <person name="Bruce D."/>
            <person name="Goodwin L."/>
            <person name="Pitluck S."/>
            <person name="Peters L."/>
            <person name="Ovchinnikova G."/>
            <person name="Lu M."/>
            <person name="Kyrpides N."/>
            <person name="Mavromatis K."/>
            <person name="Ivanova N."/>
            <person name="Brettin T."/>
            <person name="Detter J.C."/>
            <person name="Han C."/>
            <person name="Larimer F."/>
            <person name="Land M."/>
            <person name="Hauser L."/>
            <person name="Markowitz V."/>
            <person name="Cheng J.-F."/>
            <person name="Hugenholtz P."/>
            <person name="Woyke T."/>
            <person name="Wu D."/>
            <person name="Spring S."/>
            <person name="Schroeder M."/>
            <person name="Kopitz M."/>
            <person name="Brambilla E."/>
            <person name="Klenk H.-P."/>
            <person name="Eisen J.A."/>
        </authorList>
    </citation>
    <scope>NUCLEOTIDE SEQUENCE</scope>
    <source>
        <strain evidence="2">DSM 3403</strain>
    </source>
</reference>
<gene>
    <name evidence="2" type="ordered locus">Solca_1214</name>
</gene>
<organism evidence="2 3">
    <name type="scientific">Solitalea canadensis (strain ATCC 29591 / DSM 3403 / JCM 21819 / LMG 8368 / NBRC 15130 / NCIMB 12057 / USAM 9D)</name>
    <name type="common">Flexibacter canadensis</name>
    <dbReference type="NCBI Taxonomy" id="929556"/>
    <lineage>
        <taxon>Bacteria</taxon>
        <taxon>Pseudomonadati</taxon>
        <taxon>Bacteroidota</taxon>
        <taxon>Sphingobacteriia</taxon>
        <taxon>Sphingobacteriales</taxon>
        <taxon>Sphingobacteriaceae</taxon>
        <taxon>Solitalea</taxon>
    </lineage>
</organism>
<sequence length="138" mass="16046">MRDIIESYENSNWNNVNSIDNEKIEESDIAELIAEKERVFINKRKELIKEKLKGLNISQQELGQILGHKSKTHMSELMNGISPFSLKDLIIINYLLKIDMNDLVPVFLSKKEQMRIRTTIESLNKSNLRLIKADFSLV</sequence>
<dbReference type="GO" id="GO:0003677">
    <property type="term" value="F:DNA binding"/>
    <property type="evidence" value="ECO:0007669"/>
    <property type="project" value="InterPro"/>
</dbReference>
<proteinExistence type="predicted"/>
<evidence type="ECO:0000259" key="1">
    <source>
        <dbReference type="PROSITE" id="PS50943"/>
    </source>
</evidence>
<dbReference type="InterPro" id="IPR010982">
    <property type="entry name" value="Lambda_DNA-bd_dom_sf"/>
</dbReference>
<evidence type="ECO:0000313" key="2">
    <source>
        <dbReference type="EMBL" id="AFD06313.1"/>
    </source>
</evidence>
<dbReference type="STRING" id="929556.Solca_1214"/>
<evidence type="ECO:0000313" key="3">
    <source>
        <dbReference type="Proteomes" id="UP000007590"/>
    </source>
</evidence>
<dbReference type="KEGG" id="scn:Solca_1214"/>
<dbReference type="eggNOG" id="COG3093">
    <property type="taxonomic scope" value="Bacteria"/>
</dbReference>
<dbReference type="CDD" id="cd00093">
    <property type="entry name" value="HTH_XRE"/>
    <property type="match status" value="1"/>
</dbReference>